<feature type="domain" description="Mannosidase Ig/CBM-like" evidence="19">
    <location>
        <begin position="684"/>
        <end position="773"/>
    </location>
</feature>
<feature type="domain" description="Glycoside hydrolase family 2 immunoglobulin-like beta-sandwich" evidence="17">
    <location>
        <begin position="218"/>
        <end position="326"/>
    </location>
</feature>
<dbReference type="SUPFAM" id="SSF49303">
    <property type="entry name" value="beta-Galactosidase/glucuronidase domain"/>
    <property type="match status" value="3"/>
</dbReference>
<dbReference type="GO" id="GO:0006516">
    <property type="term" value="P:glycoprotein catabolic process"/>
    <property type="evidence" value="ECO:0007669"/>
    <property type="project" value="TreeGrafter"/>
</dbReference>
<dbReference type="GO" id="GO:0004567">
    <property type="term" value="F:beta-mannosidase activity"/>
    <property type="evidence" value="ECO:0007669"/>
    <property type="project" value="UniProtKB-EC"/>
</dbReference>
<dbReference type="Pfam" id="PF17786">
    <property type="entry name" value="Mannosidase_ig"/>
    <property type="match status" value="1"/>
</dbReference>
<evidence type="ECO:0000256" key="9">
    <source>
        <dbReference type="ARBA" id="ARBA00022801"/>
    </source>
</evidence>
<dbReference type="FunFam" id="3.20.20.80:FF:000050">
    <property type="entry name" value="Beta-mannosidase B"/>
    <property type="match status" value="1"/>
</dbReference>
<dbReference type="PANTHER" id="PTHR43730">
    <property type="entry name" value="BETA-MANNOSIDASE"/>
    <property type="match status" value="1"/>
</dbReference>
<evidence type="ECO:0000256" key="1">
    <source>
        <dbReference type="ARBA" id="ARBA00000829"/>
    </source>
</evidence>
<feature type="domain" description="Beta-mannosidase-like galactose-binding" evidence="20">
    <location>
        <begin position="36"/>
        <end position="207"/>
    </location>
</feature>
<evidence type="ECO:0000256" key="7">
    <source>
        <dbReference type="ARBA" id="ARBA00022525"/>
    </source>
</evidence>
<keyword evidence="9 21" id="KW-0378">Hydrolase</keyword>
<keyword evidence="11" id="KW-0458">Lysosome</keyword>
<dbReference type="RefSeq" id="WP_118400716.1">
    <property type="nucleotide sequence ID" value="NZ_CABJGD010000026.1"/>
</dbReference>
<evidence type="ECO:0000256" key="12">
    <source>
        <dbReference type="ARBA" id="ARBA00023295"/>
    </source>
</evidence>
<evidence type="ECO:0000256" key="3">
    <source>
        <dbReference type="ARBA" id="ARBA00004613"/>
    </source>
</evidence>
<reference evidence="21 22" key="1">
    <citation type="submission" date="2018-08" db="EMBL/GenBank/DDBJ databases">
        <title>A genome reference for cultivated species of the human gut microbiota.</title>
        <authorList>
            <person name="Zou Y."/>
            <person name="Xue W."/>
            <person name="Luo G."/>
        </authorList>
    </citation>
    <scope>NUCLEOTIDE SEQUENCE [LARGE SCALE GENOMIC DNA]</scope>
    <source>
        <strain evidence="21 22">AM42-38</strain>
    </source>
</reference>
<evidence type="ECO:0000256" key="6">
    <source>
        <dbReference type="ARBA" id="ARBA00012754"/>
    </source>
</evidence>
<comment type="pathway">
    <text evidence="4">Glycan metabolism; N-glycan degradation.</text>
</comment>
<dbReference type="EMBL" id="QSFT01000026">
    <property type="protein sequence ID" value="RHA74167.1"/>
    <property type="molecule type" value="Genomic_DNA"/>
</dbReference>
<dbReference type="GO" id="GO:0005975">
    <property type="term" value="P:carbohydrate metabolic process"/>
    <property type="evidence" value="ECO:0007669"/>
    <property type="project" value="InterPro"/>
</dbReference>
<dbReference type="GO" id="GO:0005764">
    <property type="term" value="C:lysosome"/>
    <property type="evidence" value="ECO:0007669"/>
    <property type="project" value="UniProtKB-SubCell"/>
</dbReference>
<dbReference type="SUPFAM" id="SSF49785">
    <property type="entry name" value="Galactose-binding domain-like"/>
    <property type="match status" value="1"/>
</dbReference>
<dbReference type="InterPro" id="IPR006102">
    <property type="entry name" value="Ig-like_GH2"/>
</dbReference>
<dbReference type="Proteomes" id="UP000283855">
    <property type="component" value="Unassembled WGS sequence"/>
</dbReference>
<dbReference type="InterPro" id="IPR050887">
    <property type="entry name" value="Beta-mannosidase_GH2"/>
</dbReference>
<comment type="subcellular location">
    <subcellularLocation>
        <location evidence="2">Lysosome</location>
    </subcellularLocation>
    <subcellularLocation>
        <location evidence="3">Secreted</location>
    </subcellularLocation>
</comment>
<dbReference type="Pfam" id="PF17753">
    <property type="entry name" value="Ig_mannosidase"/>
    <property type="match status" value="1"/>
</dbReference>
<evidence type="ECO:0000256" key="8">
    <source>
        <dbReference type="ARBA" id="ARBA00022729"/>
    </source>
</evidence>
<evidence type="ECO:0000256" key="2">
    <source>
        <dbReference type="ARBA" id="ARBA00004371"/>
    </source>
</evidence>
<dbReference type="Gene3D" id="2.60.40.10">
    <property type="entry name" value="Immunoglobulins"/>
    <property type="match status" value="3"/>
</dbReference>
<evidence type="ECO:0000256" key="5">
    <source>
        <dbReference type="ARBA" id="ARBA00011738"/>
    </source>
</evidence>
<keyword evidence="12" id="KW-0326">Glycosidase</keyword>
<protein>
    <recommendedName>
        <fullName evidence="14">Beta-mannosidase B</fullName>
        <ecNumber evidence="6">3.2.1.25</ecNumber>
    </recommendedName>
    <alternativeName>
        <fullName evidence="15">Mannanase B</fullName>
    </alternativeName>
</protein>
<keyword evidence="8 16" id="KW-0732">Signal</keyword>
<evidence type="ECO:0000256" key="11">
    <source>
        <dbReference type="ARBA" id="ARBA00023228"/>
    </source>
</evidence>
<feature type="domain" description="Beta-mannosidase Ig-fold" evidence="18">
    <location>
        <begin position="776"/>
        <end position="853"/>
    </location>
</feature>
<evidence type="ECO:0000256" key="16">
    <source>
        <dbReference type="SAM" id="SignalP"/>
    </source>
</evidence>
<dbReference type="InterPro" id="IPR017853">
    <property type="entry name" value="GH"/>
</dbReference>
<dbReference type="EC" id="3.2.1.25" evidence="6"/>
<accession>A0A413SXI0</accession>
<name>A0A413SXI0_9BACT</name>
<evidence type="ECO:0000256" key="10">
    <source>
        <dbReference type="ARBA" id="ARBA00023180"/>
    </source>
</evidence>
<evidence type="ECO:0000259" key="18">
    <source>
        <dbReference type="Pfam" id="PF17753"/>
    </source>
</evidence>
<evidence type="ECO:0000313" key="22">
    <source>
        <dbReference type="Proteomes" id="UP000283855"/>
    </source>
</evidence>
<evidence type="ECO:0000259" key="20">
    <source>
        <dbReference type="Pfam" id="PF22666"/>
    </source>
</evidence>
<dbReference type="Pfam" id="PF00703">
    <property type="entry name" value="Glyco_hydro_2"/>
    <property type="match status" value="1"/>
</dbReference>
<dbReference type="GO" id="GO:0005576">
    <property type="term" value="C:extracellular region"/>
    <property type="evidence" value="ECO:0007669"/>
    <property type="project" value="UniProtKB-SubCell"/>
</dbReference>
<evidence type="ECO:0000259" key="19">
    <source>
        <dbReference type="Pfam" id="PF17786"/>
    </source>
</evidence>
<dbReference type="FunFam" id="2.60.120.260:FF:000060">
    <property type="entry name" value="Probable beta-mannosidase"/>
    <property type="match status" value="1"/>
</dbReference>
<dbReference type="PANTHER" id="PTHR43730:SF1">
    <property type="entry name" value="BETA-MANNOSIDASE"/>
    <property type="match status" value="1"/>
</dbReference>
<dbReference type="InterPro" id="IPR036156">
    <property type="entry name" value="Beta-gal/glucu_dom_sf"/>
</dbReference>
<comment type="caution">
    <text evidence="21">The sequence shown here is derived from an EMBL/GenBank/DDBJ whole genome shotgun (WGS) entry which is preliminary data.</text>
</comment>
<dbReference type="Gene3D" id="3.20.20.80">
    <property type="entry name" value="Glycosidases"/>
    <property type="match status" value="1"/>
</dbReference>
<gene>
    <name evidence="21" type="ORF">DW921_11225</name>
</gene>
<proteinExistence type="inferred from homology"/>
<dbReference type="Pfam" id="PF22666">
    <property type="entry name" value="Glyco_hydro_2_N2"/>
    <property type="match status" value="1"/>
</dbReference>
<evidence type="ECO:0000256" key="15">
    <source>
        <dbReference type="ARBA" id="ARBA00041614"/>
    </source>
</evidence>
<keyword evidence="10" id="KW-0325">Glycoprotein</keyword>
<sequence length="855" mass="98392">MLKKSIMTFLCGGTLSLMAIAGASAQSQTYVLDKGWEFSQAGSNEWMSARVPGTVHQDLLDHGRLPDPFYGMNEQKVQWVEKEDWLYRTVFTVTADQLKSDAAWLTFEGLDTYADVYLNGSLLLKADNMFVGHKLAVKDVLREGENRLMIRFRSPVEETAPQWDTDGFNYPADNDHSEKRMSVYTRKAPYSYGWDWGIRLATSGIWRPVKLTFCNGAAIDDFFVRQQEVTEQVAKVDNQLEINNVTTTPKEAQVKVVYAYGEQADTLTRTVVLQPGKNSLSMPAWIEKPHLWMPNGWGDPVLYTFTATVSVDGKEVASREEAIGLRSIRVVMEDDKDGKSFYFEVNGKPMFAKGSNYIPGDALLPNMTGERYARLFEDIRAANMNMVRVWGGGIYEDDRFYEEADRNGILVWQDFIFACTTYPHDPTFLKRVSEEAVYNMRRLRNHASLAMWCGNNEIYEGMRYWGWKDKYSPVVWKEMTEGYDVLFRQLLPELVAANDPGRFYMHGSPYEANWGRPESWKIADSHNWGTWYGQKPFESLDTEIPRFMSEYGFQAFPEMKTIRMFASPEDYELESPVMNAHQKASIGNFLIKKTMALYYKVPEKFEDLIYAGLILQGQGMRHGIEAHRRHRPYCMGSLPWQLNDSWPVVSWSSIDYYGNWKAMHYQIRRAFAPVLVDAIKEGNNLSYYIMSDRLTDEELTLNLELMDFNGKVYRKQKVDGLLPANTSKLFYQEPVEQALAGRDSATTFMHMVVKSKKGEVLSDEIYYFAHPKDQFLPKTPLHWQVKQKKGYCEVTVKADKLARDIFIEVPVQGVRFSDNFFDLLPGQKKKVIITSPDGKSLDHLQVTVHQLSDVQ</sequence>
<comment type="subunit">
    <text evidence="5">Homodimer.</text>
</comment>
<dbReference type="InterPro" id="IPR008979">
    <property type="entry name" value="Galactose-bd-like_sf"/>
</dbReference>
<comment type="similarity">
    <text evidence="13">Belongs to the glycosyl hydrolase 2 family. Beta-mannosidase B subfamily.</text>
</comment>
<evidence type="ECO:0000313" key="21">
    <source>
        <dbReference type="EMBL" id="RHA74167.1"/>
    </source>
</evidence>
<dbReference type="InterPro" id="IPR013783">
    <property type="entry name" value="Ig-like_fold"/>
</dbReference>
<dbReference type="InterPro" id="IPR041625">
    <property type="entry name" value="Beta-mannosidase_Ig"/>
</dbReference>
<feature type="signal peptide" evidence="16">
    <location>
        <begin position="1"/>
        <end position="25"/>
    </location>
</feature>
<keyword evidence="7" id="KW-0964">Secreted</keyword>
<evidence type="ECO:0000256" key="13">
    <source>
        <dbReference type="ARBA" id="ARBA00038429"/>
    </source>
</evidence>
<dbReference type="SUPFAM" id="SSF51445">
    <property type="entry name" value="(Trans)glycosidases"/>
    <property type="match status" value="1"/>
</dbReference>
<dbReference type="Gene3D" id="2.60.120.260">
    <property type="entry name" value="Galactose-binding domain-like"/>
    <property type="match status" value="1"/>
</dbReference>
<dbReference type="AlphaFoldDB" id="A0A413SXI0"/>
<evidence type="ECO:0000256" key="4">
    <source>
        <dbReference type="ARBA" id="ARBA00004740"/>
    </source>
</evidence>
<dbReference type="InterPro" id="IPR054593">
    <property type="entry name" value="Beta-mannosidase-like_N2"/>
</dbReference>
<feature type="chain" id="PRO_5019112802" description="Beta-mannosidase B" evidence="16">
    <location>
        <begin position="26"/>
        <end position="855"/>
    </location>
</feature>
<evidence type="ECO:0000256" key="14">
    <source>
        <dbReference type="ARBA" id="ARBA00041069"/>
    </source>
</evidence>
<organism evidence="21 22">
    <name type="scientific">Phocaeicola coprophilus</name>
    <dbReference type="NCBI Taxonomy" id="387090"/>
    <lineage>
        <taxon>Bacteria</taxon>
        <taxon>Pseudomonadati</taxon>
        <taxon>Bacteroidota</taxon>
        <taxon>Bacteroidia</taxon>
        <taxon>Bacteroidales</taxon>
        <taxon>Bacteroidaceae</taxon>
        <taxon>Phocaeicola</taxon>
    </lineage>
</organism>
<dbReference type="InterPro" id="IPR041447">
    <property type="entry name" value="Mannosidase_ig"/>
</dbReference>
<evidence type="ECO:0000259" key="17">
    <source>
        <dbReference type="Pfam" id="PF00703"/>
    </source>
</evidence>
<comment type="catalytic activity">
    <reaction evidence="1">
        <text>Hydrolysis of terminal, non-reducing beta-D-mannose residues in beta-D-mannosides.</text>
        <dbReference type="EC" id="3.2.1.25"/>
    </reaction>
</comment>